<feature type="domain" description="Ig-like" evidence="9">
    <location>
        <begin position="324"/>
        <end position="413"/>
    </location>
</feature>
<dbReference type="CDD" id="cd00096">
    <property type="entry name" value="Ig"/>
    <property type="match status" value="2"/>
</dbReference>
<feature type="domain" description="Ig-like" evidence="9">
    <location>
        <begin position="237"/>
        <end position="319"/>
    </location>
</feature>
<dbReference type="SMART" id="SM00408">
    <property type="entry name" value="IGc2"/>
    <property type="match status" value="3"/>
</dbReference>
<keyword evidence="8" id="KW-0732">Signal</keyword>
<feature type="region of interest" description="Disordered" evidence="6">
    <location>
        <begin position="598"/>
        <end position="624"/>
    </location>
</feature>
<evidence type="ECO:0000313" key="10">
    <source>
        <dbReference type="EMBL" id="KAK5640352.1"/>
    </source>
</evidence>
<feature type="domain" description="Ig-like" evidence="9">
    <location>
        <begin position="5"/>
        <end position="112"/>
    </location>
</feature>
<evidence type="ECO:0000256" key="6">
    <source>
        <dbReference type="SAM" id="MobiDB-lite"/>
    </source>
</evidence>
<dbReference type="GO" id="GO:0098609">
    <property type="term" value="P:cell-cell adhesion"/>
    <property type="evidence" value="ECO:0007669"/>
    <property type="project" value="TreeGrafter"/>
</dbReference>
<keyword evidence="7" id="KW-1133">Transmembrane helix</keyword>
<dbReference type="GO" id="GO:0050839">
    <property type="term" value="F:cell adhesion molecule binding"/>
    <property type="evidence" value="ECO:0007669"/>
    <property type="project" value="TreeGrafter"/>
</dbReference>
<dbReference type="Pfam" id="PF08205">
    <property type="entry name" value="C2-set_2"/>
    <property type="match status" value="1"/>
</dbReference>
<evidence type="ECO:0000256" key="8">
    <source>
        <dbReference type="SAM" id="SignalP"/>
    </source>
</evidence>
<dbReference type="Proteomes" id="UP001329430">
    <property type="component" value="Chromosome 8"/>
</dbReference>
<protein>
    <recommendedName>
        <fullName evidence="9">Ig-like domain-containing protein</fullName>
    </recommendedName>
</protein>
<dbReference type="SMART" id="SM00409">
    <property type="entry name" value="IG"/>
    <property type="match status" value="5"/>
</dbReference>
<dbReference type="Pfam" id="PF13927">
    <property type="entry name" value="Ig_3"/>
    <property type="match status" value="2"/>
</dbReference>
<dbReference type="SUPFAM" id="SSF48726">
    <property type="entry name" value="Immunoglobulin"/>
    <property type="match status" value="5"/>
</dbReference>
<evidence type="ECO:0000256" key="7">
    <source>
        <dbReference type="SAM" id="Phobius"/>
    </source>
</evidence>
<sequence length="776" mass="87530">MARGPKIGFLLLLFTLQGVLLVQRFEQQPAYTEVNPGQNALLACKVLNKKGSCSWQKDNKPVGMYLNKYEWAGSQELGDCSIRIREAQLEFDDGTWECQVTASDFHTQDALTSLPIRLVVRVSPQRPRIEYNASQVLPGHNLTALHGEVAAIKCVSHYGNPPPVLKWFLDQNEITPSRRQTNSTELDNPRTWMAISVLELTISKENHGRTLRCVAVHESYSTKSSSIEVRLDVMYVPETRLVGIPTNDIEELKDSVAVRCMVNSNPRASVTWRREGQSVAASFQELLQFSPAVRQHAGLYTCHARNQAGESPPLRFHLDVKYPPKILSVGPDRLTTAPLFTSATFECIGEGNPQPTYQWLQRYPIPSDFILERGRESKLHISNVTYDYQGEYVCKVTNIIGGIERTVQSEAIALQVVGAPQVLRHSIKPEIRVEKGENADLRVVVCADPRPRVMAWEWGSVRMEAGSTKGRFKVDDVTEEEREDCYSAALHISDADSVDSRAYYLAVENDKGKDKHAVLLYVNEPMQLSTLVTLAAGALGAFLLLIGTCIYAIKTEKCCFSRKGDFKPTDLDSEKLDIEKNSTGPGGIPADAIYTTTPRGGRGHNSPEAMKPTTHTFKGRSSLEDHRREENIYSGLNSTVRQYRSQTVPKNYFESDDIENGLKFRHGDGKYHSYHKYHSIRKPTDIDDGENFSNFSTMAARTYRSSLPTDSKYDRRSSLQNSKKYCKNKPRPKPLQIGEHEQYYNHIFPINPKVSNRNSRNTDLYFQPNTLDRAEL</sequence>
<organism evidence="10 11">
    <name type="scientific">Pyrocoelia pectoralis</name>
    <dbReference type="NCBI Taxonomy" id="417401"/>
    <lineage>
        <taxon>Eukaryota</taxon>
        <taxon>Metazoa</taxon>
        <taxon>Ecdysozoa</taxon>
        <taxon>Arthropoda</taxon>
        <taxon>Hexapoda</taxon>
        <taxon>Insecta</taxon>
        <taxon>Pterygota</taxon>
        <taxon>Neoptera</taxon>
        <taxon>Endopterygota</taxon>
        <taxon>Coleoptera</taxon>
        <taxon>Polyphaga</taxon>
        <taxon>Elateriformia</taxon>
        <taxon>Elateroidea</taxon>
        <taxon>Lampyridae</taxon>
        <taxon>Lampyrinae</taxon>
        <taxon>Pyrocoelia</taxon>
    </lineage>
</organism>
<accession>A0AAN7ZEC7</accession>
<keyword evidence="2 7" id="KW-0472">Membrane</keyword>
<evidence type="ECO:0000256" key="3">
    <source>
        <dbReference type="ARBA" id="ARBA00023157"/>
    </source>
</evidence>
<name>A0AAN7ZEC7_9COLE</name>
<dbReference type="PANTHER" id="PTHR11640:SF154">
    <property type="entry name" value="IRREGULAR CHIASM C-ROUGHEST PROTEIN-LIKE PROTEIN"/>
    <property type="match status" value="1"/>
</dbReference>
<dbReference type="EMBL" id="JAVRBK010000008">
    <property type="protein sequence ID" value="KAK5640352.1"/>
    <property type="molecule type" value="Genomic_DNA"/>
</dbReference>
<dbReference type="GO" id="GO:0005886">
    <property type="term" value="C:plasma membrane"/>
    <property type="evidence" value="ECO:0007669"/>
    <property type="project" value="TreeGrafter"/>
</dbReference>
<keyword evidence="11" id="KW-1185">Reference proteome</keyword>
<dbReference type="InterPro" id="IPR013783">
    <property type="entry name" value="Ig-like_fold"/>
</dbReference>
<feature type="chain" id="PRO_5042837924" description="Ig-like domain-containing protein" evidence="8">
    <location>
        <begin position="22"/>
        <end position="776"/>
    </location>
</feature>
<proteinExistence type="predicted"/>
<dbReference type="InterPro" id="IPR007110">
    <property type="entry name" value="Ig-like_dom"/>
</dbReference>
<keyword evidence="5" id="KW-0393">Immunoglobulin domain</keyword>
<feature type="region of interest" description="Disordered" evidence="6">
    <location>
        <begin position="754"/>
        <end position="776"/>
    </location>
</feature>
<evidence type="ECO:0000256" key="2">
    <source>
        <dbReference type="ARBA" id="ARBA00023136"/>
    </source>
</evidence>
<evidence type="ECO:0000313" key="11">
    <source>
        <dbReference type="Proteomes" id="UP001329430"/>
    </source>
</evidence>
<feature type="transmembrane region" description="Helical" evidence="7">
    <location>
        <begin position="531"/>
        <end position="553"/>
    </location>
</feature>
<dbReference type="InterPro" id="IPR051275">
    <property type="entry name" value="Cell_adhesion_signaling"/>
</dbReference>
<comment type="caution">
    <text evidence="10">The sequence shown here is derived from an EMBL/GenBank/DDBJ whole genome shotgun (WGS) entry which is preliminary data.</text>
</comment>
<dbReference type="InterPro" id="IPR013162">
    <property type="entry name" value="CD80_C2-set"/>
</dbReference>
<feature type="domain" description="Ig-like" evidence="9">
    <location>
        <begin position="127"/>
        <end position="230"/>
    </location>
</feature>
<feature type="region of interest" description="Disordered" evidence="6">
    <location>
        <begin position="706"/>
        <end position="735"/>
    </location>
</feature>
<evidence type="ECO:0000256" key="1">
    <source>
        <dbReference type="ARBA" id="ARBA00004479"/>
    </source>
</evidence>
<feature type="signal peptide" evidence="8">
    <location>
        <begin position="1"/>
        <end position="21"/>
    </location>
</feature>
<dbReference type="Pfam" id="PF07679">
    <property type="entry name" value="I-set"/>
    <property type="match status" value="1"/>
</dbReference>
<comment type="subcellular location">
    <subcellularLocation>
        <location evidence="1">Membrane</location>
        <topology evidence="1">Single-pass type I membrane protein</topology>
    </subcellularLocation>
</comment>
<evidence type="ECO:0000259" key="9">
    <source>
        <dbReference type="PROSITE" id="PS50835"/>
    </source>
</evidence>
<dbReference type="InterPro" id="IPR013098">
    <property type="entry name" value="Ig_I-set"/>
</dbReference>
<feature type="compositionally biased region" description="Polar residues" evidence="6">
    <location>
        <begin position="754"/>
        <end position="770"/>
    </location>
</feature>
<keyword evidence="4" id="KW-0325">Glycoprotein</keyword>
<dbReference type="Gene3D" id="2.60.40.10">
    <property type="entry name" value="Immunoglobulins"/>
    <property type="match status" value="5"/>
</dbReference>
<keyword evidence="7" id="KW-0812">Transmembrane</keyword>
<dbReference type="InterPro" id="IPR036179">
    <property type="entry name" value="Ig-like_dom_sf"/>
</dbReference>
<dbReference type="PANTHER" id="PTHR11640">
    <property type="entry name" value="NEPHRIN"/>
    <property type="match status" value="1"/>
</dbReference>
<dbReference type="AlphaFoldDB" id="A0AAN7ZEC7"/>
<evidence type="ECO:0000256" key="4">
    <source>
        <dbReference type="ARBA" id="ARBA00023180"/>
    </source>
</evidence>
<reference evidence="10 11" key="1">
    <citation type="journal article" date="2024" name="Insects">
        <title>An Improved Chromosome-Level Genome Assembly of the Firefly Pyrocoelia pectoralis.</title>
        <authorList>
            <person name="Fu X."/>
            <person name="Meyer-Rochow V.B."/>
            <person name="Ballantyne L."/>
            <person name="Zhu X."/>
        </authorList>
    </citation>
    <scope>NUCLEOTIDE SEQUENCE [LARGE SCALE GENOMIC DNA]</scope>
    <source>
        <strain evidence="10">XCY_ONT2</strain>
    </source>
</reference>
<evidence type="ECO:0000256" key="5">
    <source>
        <dbReference type="ARBA" id="ARBA00023319"/>
    </source>
</evidence>
<dbReference type="InterPro" id="IPR003599">
    <property type="entry name" value="Ig_sub"/>
</dbReference>
<dbReference type="InterPro" id="IPR003598">
    <property type="entry name" value="Ig_sub2"/>
</dbReference>
<gene>
    <name evidence="10" type="ORF">RI129_011163</name>
</gene>
<dbReference type="GO" id="GO:0005911">
    <property type="term" value="C:cell-cell junction"/>
    <property type="evidence" value="ECO:0007669"/>
    <property type="project" value="TreeGrafter"/>
</dbReference>
<keyword evidence="3" id="KW-1015">Disulfide bond</keyword>
<dbReference type="PROSITE" id="PS50835">
    <property type="entry name" value="IG_LIKE"/>
    <property type="match status" value="4"/>
</dbReference>